<organism evidence="1 2">
    <name type="scientific">Bradyrhizobium archetypum</name>
    <dbReference type="NCBI Taxonomy" id="2721160"/>
    <lineage>
        <taxon>Bacteria</taxon>
        <taxon>Pseudomonadati</taxon>
        <taxon>Pseudomonadota</taxon>
        <taxon>Alphaproteobacteria</taxon>
        <taxon>Hyphomicrobiales</taxon>
        <taxon>Nitrobacteraceae</taxon>
        <taxon>Bradyrhizobium</taxon>
    </lineage>
</organism>
<evidence type="ECO:0000313" key="2">
    <source>
        <dbReference type="Proteomes" id="UP000528734"/>
    </source>
</evidence>
<dbReference type="RefSeq" id="WP_171713169.1">
    <property type="nucleotide sequence ID" value="NZ_JAAVLW010000010.1"/>
</dbReference>
<dbReference type="Proteomes" id="UP000528734">
    <property type="component" value="Unassembled WGS sequence"/>
</dbReference>
<accession>A0A7Y4H9F6</accession>
<dbReference type="AlphaFoldDB" id="A0A7Y4H9F6"/>
<keyword evidence="2" id="KW-1185">Reference proteome</keyword>
<proteinExistence type="predicted"/>
<reference evidence="1 2" key="1">
    <citation type="submission" date="2020-03" db="EMBL/GenBank/DDBJ databases">
        <title>Bradyrhizobium diversity isolated from nodules of Muelleranthus trifoliolatus.</title>
        <authorList>
            <person name="Klepa M."/>
            <person name="Helene L."/>
            <person name="Hungria M."/>
        </authorList>
    </citation>
    <scope>NUCLEOTIDE SEQUENCE [LARGE SCALE GENOMIC DNA]</scope>
    <source>
        <strain evidence="1 2">WSM 1744</strain>
    </source>
</reference>
<name>A0A7Y4H9F6_9BRAD</name>
<dbReference type="EMBL" id="JAAVLW010000010">
    <property type="protein sequence ID" value="NOJ50109.1"/>
    <property type="molecule type" value="Genomic_DNA"/>
</dbReference>
<sequence length="76" mass="8011">MMTTLECGAPLSEETLKPAINQAGLIDLGKVGCSTESSGHRPANFSGPQRRDKVRVDGNRIQAGASGRVFGLLTQI</sequence>
<comment type="caution">
    <text evidence="1">The sequence shown here is derived from an EMBL/GenBank/DDBJ whole genome shotgun (WGS) entry which is preliminary data.</text>
</comment>
<protein>
    <submittedName>
        <fullName evidence="1">Uncharacterized protein</fullName>
    </submittedName>
</protein>
<gene>
    <name evidence="1" type="ORF">HCN50_28325</name>
</gene>
<evidence type="ECO:0000313" key="1">
    <source>
        <dbReference type="EMBL" id="NOJ50109.1"/>
    </source>
</evidence>